<keyword evidence="3 9" id="KW-0808">Transferase</keyword>
<dbReference type="PANTHER" id="PTHR22926:SF3">
    <property type="entry name" value="UNDECAPRENYL-PHOSPHATE ALPHA-N-ACETYLGLUCOSAMINYL 1-PHOSPHATE TRANSFERASE"/>
    <property type="match status" value="1"/>
</dbReference>
<feature type="binding site" evidence="7">
    <location>
        <position position="164"/>
    </location>
    <ligand>
        <name>Mg(2+)</name>
        <dbReference type="ChEBI" id="CHEBI:18420"/>
    </ligand>
</feature>
<feature type="transmembrane region" description="Helical" evidence="8">
    <location>
        <begin position="53"/>
        <end position="71"/>
    </location>
</feature>
<proteinExistence type="predicted"/>
<evidence type="ECO:0000256" key="1">
    <source>
        <dbReference type="ARBA" id="ARBA00004651"/>
    </source>
</evidence>
<keyword evidence="6 8" id="KW-0472">Membrane</keyword>
<evidence type="ECO:0000256" key="3">
    <source>
        <dbReference type="ARBA" id="ARBA00022679"/>
    </source>
</evidence>
<dbReference type="PANTHER" id="PTHR22926">
    <property type="entry name" value="PHOSPHO-N-ACETYLMURAMOYL-PENTAPEPTIDE-TRANSFERASE"/>
    <property type="match status" value="1"/>
</dbReference>
<sequence length="369" mass="41171">MIGYVEGVLALLVLLAFWAATLCVRVSIWAAHRFEIFARPNARASHTIPTPRLGGLGFASAFYLVLMFAQIKLRLPLSPWLIAVLVGGAWALVGGFLDDVFELKPYWKFLFQLAAAATAVVTGFCPLPVAVEQWSRTILSPILVEILAIIFTVSFILLVMNAYNFMDGMDGQAALFGALVSLAIAMPLVAFDFPYAVGQSVVLLALAGVLFAFLMFNLPTTEQPRKTFMGDSGSQFVGFVLAMAALHTCEDRNSSFPFAAAIIVLSPFLWDVLYTLIRRALRGENLLQAHRTHLYQRLLVAGWTHGRTLALNFVLWSLCFVLAQLDARFWRNESHFLRPLVWLAVLLVHAGYTLFVLFEERKARREQRV</sequence>
<dbReference type="GO" id="GO:0044038">
    <property type="term" value="P:cell wall macromolecule biosynthetic process"/>
    <property type="evidence" value="ECO:0007669"/>
    <property type="project" value="TreeGrafter"/>
</dbReference>
<dbReference type="GO" id="GO:0005886">
    <property type="term" value="C:plasma membrane"/>
    <property type="evidence" value="ECO:0007669"/>
    <property type="project" value="UniProtKB-SubCell"/>
</dbReference>
<keyword evidence="2" id="KW-1003">Cell membrane</keyword>
<feature type="transmembrane region" description="Helical" evidence="8">
    <location>
        <begin position="12"/>
        <end position="32"/>
    </location>
</feature>
<reference evidence="9 10" key="1">
    <citation type="submission" date="2018-05" db="EMBL/GenBank/DDBJ databases">
        <title>A metagenomic window into the 2 km-deep terrestrial subsurface aquifer revealed taxonomically and functionally diverse microbial community comprising novel uncultured bacterial lineages.</title>
        <authorList>
            <person name="Kadnikov V.V."/>
            <person name="Mardanov A.V."/>
            <person name="Beletsky A.V."/>
            <person name="Banks D."/>
            <person name="Pimenov N.V."/>
            <person name="Frank Y.A."/>
            <person name="Karnachuk O.V."/>
            <person name="Ravin N.V."/>
        </authorList>
    </citation>
    <scope>NUCLEOTIDE SEQUENCE [LARGE SCALE GENOMIC DNA]</scope>
    <source>
        <strain evidence="9">BY</strain>
    </source>
</reference>
<feature type="transmembrane region" description="Helical" evidence="8">
    <location>
        <begin position="298"/>
        <end position="324"/>
    </location>
</feature>
<evidence type="ECO:0000256" key="4">
    <source>
        <dbReference type="ARBA" id="ARBA00022692"/>
    </source>
</evidence>
<feature type="transmembrane region" description="Helical" evidence="8">
    <location>
        <begin position="77"/>
        <end position="97"/>
    </location>
</feature>
<keyword evidence="7" id="KW-0479">Metal-binding</keyword>
<dbReference type="GO" id="GO:0046872">
    <property type="term" value="F:metal ion binding"/>
    <property type="evidence" value="ECO:0007669"/>
    <property type="project" value="UniProtKB-KW"/>
</dbReference>
<feature type="transmembrane region" description="Helical" evidence="8">
    <location>
        <begin position="173"/>
        <end position="191"/>
    </location>
</feature>
<feature type="binding site" evidence="7">
    <location>
        <position position="231"/>
    </location>
    <ligand>
        <name>Mg(2+)</name>
        <dbReference type="ChEBI" id="CHEBI:18420"/>
    </ligand>
</feature>
<comment type="subcellular location">
    <subcellularLocation>
        <location evidence="1">Cell membrane</location>
        <topology evidence="1">Multi-pass membrane protein</topology>
    </subcellularLocation>
</comment>
<dbReference type="Proteomes" id="UP000262583">
    <property type="component" value="Chromosome"/>
</dbReference>
<evidence type="ECO:0000313" key="10">
    <source>
        <dbReference type="Proteomes" id="UP000262583"/>
    </source>
</evidence>
<feature type="transmembrane region" description="Helical" evidence="8">
    <location>
        <begin position="109"/>
        <end position="130"/>
    </location>
</feature>
<feature type="transmembrane region" description="Helical" evidence="8">
    <location>
        <begin position="336"/>
        <end position="358"/>
    </location>
</feature>
<feature type="transmembrane region" description="Helical" evidence="8">
    <location>
        <begin position="142"/>
        <end position="161"/>
    </location>
</feature>
<keyword evidence="7" id="KW-0460">Magnesium</keyword>
<dbReference type="AlphaFoldDB" id="A0A2Z4Y7I3"/>
<evidence type="ECO:0000313" key="9">
    <source>
        <dbReference type="EMBL" id="AXA36375.1"/>
    </source>
</evidence>
<keyword evidence="4 8" id="KW-0812">Transmembrane</keyword>
<comment type="cofactor">
    <cofactor evidence="7">
        <name>Mg(2+)</name>
        <dbReference type="ChEBI" id="CHEBI:18420"/>
    </cofactor>
</comment>
<dbReference type="GO" id="GO:0071555">
    <property type="term" value="P:cell wall organization"/>
    <property type="evidence" value="ECO:0007669"/>
    <property type="project" value="TreeGrafter"/>
</dbReference>
<name>A0A2Z4Y7I3_SUMC1</name>
<dbReference type="KEGG" id="schv:BRCON_1598"/>
<dbReference type="GO" id="GO:0016780">
    <property type="term" value="F:phosphotransferase activity, for other substituted phosphate groups"/>
    <property type="evidence" value="ECO:0007669"/>
    <property type="project" value="InterPro"/>
</dbReference>
<evidence type="ECO:0000256" key="6">
    <source>
        <dbReference type="ARBA" id="ARBA00023136"/>
    </source>
</evidence>
<accession>A0A2Z4Y7I3</accession>
<evidence type="ECO:0000256" key="8">
    <source>
        <dbReference type="SAM" id="Phobius"/>
    </source>
</evidence>
<dbReference type="EMBL" id="CP030759">
    <property type="protein sequence ID" value="AXA36375.1"/>
    <property type="molecule type" value="Genomic_DNA"/>
</dbReference>
<feature type="transmembrane region" description="Helical" evidence="8">
    <location>
        <begin position="197"/>
        <end position="216"/>
    </location>
</feature>
<keyword evidence="5 8" id="KW-1133">Transmembrane helix</keyword>
<organism evidence="9 10">
    <name type="scientific">Sumerlaea chitinivorans</name>
    <dbReference type="NCBI Taxonomy" id="2250252"/>
    <lineage>
        <taxon>Bacteria</taxon>
        <taxon>Candidatus Sumerlaeota</taxon>
        <taxon>Candidatus Sumerlaeia</taxon>
        <taxon>Candidatus Sumerlaeales</taxon>
        <taxon>Candidatus Sumerlaeaceae</taxon>
        <taxon>Candidatus Sumerlaea</taxon>
    </lineage>
</organism>
<dbReference type="Pfam" id="PF00953">
    <property type="entry name" value="Glycos_transf_4"/>
    <property type="match status" value="1"/>
</dbReference>
<evidence type="ECO:0000256" key="5">
    <source>
        <dbReference type="ARBA" id="ARBA00022989"/>
    </source>
</evidence>
<evidence type="ECO:0000256" key="2">
    <source>
        <dbReference type="ARBA" id="ARBA00022475"/>
    </source>
</evidence>
<gene>
    <name evidence="9" type="ORF">BRCON_1598</name>
</gene>
<dbReference type="InterPro" id="IPR000715">
    <property type="entry name" value="Glycosyl_transferase_4"/>
</dbReference>
<protein>
    <submittedName>
        <fullName evidence="9">Undecaprenyl-phosphate N-acetylglucosaminyl 1-phosphate transferase</fullName>
    </submittedName>
</protein>
<feature type="transmembrane region" description="Helical" evidence="8">
    <location>
        <begin position="258"/>
        <end position="277"/>
    </location>
</feature>
<dbReference type="GO" id="GO:0009103">
    <property type="term" value="P:lipopolysaccharide biosynthetic process"/>
    <property type="evidence" value="ECO:0007669"/>
    <property type="project" value="TreeGrafter"/>
</dbReference>
<evidence type="ECO:0000256" key="7">
    <source>
        <dbReference type="PIRSR" id="PIRSR600715-1"/>
    </source>
</evidence>